<keyword evidence="2" id="KW-1185">Reference proteome</keyword>
<accession>A0A940RXK9</accession>
<organism evidence="1 2">
    <name type="scientific">Streptomyces montanisoli</name>
    <dbReference type="NCBI Taxonomy" id="2798581"/>
    <lineage>
        <taxon>Bacteria</taxon>
        <taxon>Bacillati</taxon>
        <taxon>Actinomycetota</taxon>
        <taxon>Actinomycetes</taxon>
        <taxon>Kitasatosporales</taxon>
        <taxon>Streptomycetaceae</taxon>
        <taxon>Streptomyces</taxon>
    </lineage>
</organism>
<sequence>MTKRQDEGGRATASRPLVRDEATGRVGELMFLGDWEDPDARPPRSHRLAFIRPLGGGREWCTAPECVTVLPACEPPAAGGTRCTHDVIARRDGKTHCRDCAAQIYL</sequence>
<dbReference type="AlphaFoldDB" id="A0A940RXK9"/>
<name>A0A940RXK9_9ACTN</name>
<dbReference type="Proteomes" id="UP000670475">
    <property type="component" value="Unassembled WGS sequence"/>
</dbReference>
<reference evidence="1" key="1">
    <citation type="submission" date="2021-03" db="EMBL/GenBank/DDBJ databases">
        <title>Whole genome sequence of Streptomyces bomunensis MMS17-BM035.</title>
        <authorList>
            <person name="Lee J.H."/>
        </authorList>
    </citation>
    <scope>NUCLEOTIDE SEQUENCE</scope>
    <source>
        <strain evidence="1">MMS17-BM035</strain>
    </source>
</reference>
<comment type="caution">
    <text evidence="1">The sequence shown here is derived from an EMBL/GenBank/DDBJ whole genome shotgun (WGS) entry which is preliminary data.</text>
</comment>
<proteinExistence type="predicted"/>
<protein>
    <submittedName>
        <fullName evidence="1">Uncharacterized protein</fullName>
    </submittedName>
</protein>
<gene>
    <name evidence="1" type="ORF">JFN87_24895</name>
</gene>
<dbReference type="EMBL" id="JAGIQL010000129">
    <property type="protein sequence ID" value="MBP0460690.1"/>
    <property type="molecule type" value="Genomic_DNA"/>
</dbReference>
<evidence type="ECO:0000313" key="1">
    <source>
        <dbReference type="EMBL" id="MBP0460690.1"/>
    </source>
</evidence>
<evidence type="ECO:0000313" key="2">
    <source>
        <dbReference type="Proteomes" id="UP000670475"/>
    </source>
</evidence>